<comment type="caution">
    <text evidence="2">The sequence shown here is derived from an EMBL/GenBank/DDBJ whole genome shotgun (WGS) entry which is preliminary data.</text>
</comment>
<dbReference type="InterPro" id="IPR043502">
    <property type="entry name" value="DNA/RNA_pol_sf"/>
</dbReference>
<dbReference type="SUPFAM" id="SSF56672">
    <property type="entry name" value="DNA/RNA polymerases"/>
    <property type="match status" value="1"/>
</dbReference>
<dbReference type="AlphaFoldDB" id="A0AAU9UM83"/>
<dbReference type="CDD" id="cd01650">
    <property type="entry name" value="RT_nLTR_like"/>
    <property type="match status" value="1"/>
</dbReference>
<dbReference type="EMBL" id="CAKOGL010000022">
    <property type="protein sequence ID" value="CAH2100510.1"/>
    <property type="molecule type" value="Genomic_DNA"/>
</dbReference>
<dbReference type="Pfam" id="PF00078">
    <property type="entry name" value="RVT_1"/>
    <property type="match status" value="1"/>
</dbReference>
<dbReference type="PROSITE" id="PS50878">
    <property type="entry name" value="RT_POL"/>
    <property type="match status" value="1"/>
</dbReference>
<organism evidence="2 3">
    <name type="scientific">Euphydryas editha</name>
    <name type="common">Edith's checkerspot</name>
    <dbReference type="NCBI Taxonomy" id="104508"/>
    <lineage>
        <taxon>Eukaryota</taxon>
        <taxon>Metazoa</taxon>
        <taxon>Ecdysozoa</taxon>
        <taxon>Arthropoda</taxon>
        <taxon>Hexapoda</taxon>
        <taxon>Insecta</taxon>
        <taxon>Pterygota</taxon>
        <taxon>Neoptera</taxon>
        <taxon>Endopterygota</taxon>
        <taxon>Lepidoptera</taxon>
        <taxon>Glossata</taxon>
        <taxon>Ditrysia</taxon>
        <taxon>Papilionoidea</taxon>
        <taxon>Nymphalidae</taxon>
        <taxon>Nymphalinae</taxon>
        <taxon>Euphydryas</taxon>
    </lineage>
</organism>
<gene>
    <name evidence="2" type="ORF">EEDITHA_LOCUS15362</name>
</gene>
<evidence type="ECO:0000259" key="1">
    <source>
        <dbReference type="PROSITE" id="PS50878"/>
    </source>
</evidence>
<proteinExistence type="predicted"/>
<evidence type="ECO:0000313" key="3">
    <source>
        <dbReference type="Proteomes" id="UP001153954"/>
    </source>
</evidence>
<dbReference type="InterPro" id="IPR000477">
    <property type="entry name" value="RT_dom"/>
</dbReference>
<protein>
    <recommendedName>
        <fullName evidence="1">Reverse transcriptase domain-containing protein</fullName>
    </recommendedName>
</protein>
<evidence type="ECO:0000313" key="2">
    <source>
        <dbReference type="EMBL" id="CAH2100510.1"/>
    </source>
</evidence>
<sequence>MDGSWAKSDSEKGEAFAHHLAKVFLPNPSKANSKELTDFLDQPYQLDLPIERIKKSEVIETIKNLKQNKAPGYDLITAKVLRELPEIAIRFLMHLFNCILTRGIFPPQWKVAEIKMILKPGKAPVETSSYRPISLLPVLSKVMEILFLKRLNTVIAENKIIPDHQFGFRKNHGTIEQVHRLVEEIHKAFESRKYCCAAFLDISQAFDRIFLCETRRRNNQTAQGPCGGTTGKCAWPNPLPSLHCRLTDY</sequence>
<feature type="domain" description="Reverse transcriptase" evidence="1">
    <location>
        <begin position="98"/>
        <end position="249"/>
    </location>
</feature>
<dbReference type="GO" id="GO:0071897">
    <property type="term" value="P:DNA biosynthetic process"/>
    <property type="evidence" value="ECO:0007669"/>
    <property type="project" value="UniProtKB-ARBA"/>
</dbReference>
<name>A0AAU9UM83_EUPED</name>
<keyword evidence="3" id="KW-1185">Reference proteome</keyword>
<reference evidence="2" key="1">
    <citation type="submission" date="2022-03" db="EMBL/GenBank/DDBJ databases">
        <authorList>
            <person name="Tunstrom K."/>
        </authorList>
    </citation>
    <scope>NUCLEOTIDE SEQUENCE</scope>
</reference>
<dbReference type="Proteomes" id="UP001153954">
    <property type="component" value="Unassembled WGS sequence"/>
</dbReference>
<accession>A0AAU9UM83</accession>
<dbReference type="PANTHER" id="PTHR19446">
    <property type="entry name" value="REVERSE TRANSCRIPTASES"/>
    <property type="match status" value="1"/>
</dbReference>